<dbReference type="PROSITE" id="PS50007">
    <property type="entry name" value="PIPLC_X_DOMAIN"/>
    <property type="match status" value="1"/>
</dbReference>
<dbReference type="InterPro" id="IPR013784">
    <property type="entry name" value="Carb-bd-like_fold"/>
</dbReference>
<dbReference type="InterPro" id="IPR013783">
    <property type="entry name" value="Ig-like_fold"/>
</dbReference>
<gene>
    <name evidence="3" type="ORF">BV898_14053</name>
</gene>
<keyword evidence="1" id="KW-0378">Hydrolase</keyword>
<dbReference type="Pfam" id="PF03009">
    <property type="entry name" value="GDPD"/>
    <property type="match status" value="1"/>
</dbReference>
<dbReference type="SUPFAM" id="SSF51695">
    <property type="entry name" value="PLC-like phosphodiesterases"/>
    <property type="match status" value="1"/>
</dbReference>
<dbReference type="AlphaFoldDB" id="A0A1W0W8U7"/>
<protein>
    <submittedName>
        <fullName evidence="3">Glycerophosphocholine phosphodiesterase GPCPD1-like protein 2</fullName>
    </submittedName>
</protein>
<dbReference type="PANTHER" id="PTHR22958:SF1">
    <property type="entry name" value="GLYCEROPHOSPHOCHOLINE PHOSPHODIESTERASE GPCPD1"/>
    <property type="match status" value="1"/>
</dbReference>
<dbReference type="InterPro" id="IPR002044">
    <property type="entry name" value="CBM20"/>
</dbReference>
<keyword evidence="4" id="KW-1185">Reference proteome</keyword>
<dbReference type="SUPFAM" id="SSF49452">
    <property type="entry name" value="Starch-binding domain-like"/>
    <property type="match status" value="1"/>
</dbReference>
<dbReference type="PROSITE" id="PS51704">
    <property type="entry name" value="GP_PDE"/>
    <property type="match status" value="1"/>
</dbReference>
<evidence type="ECO:0000259" key="2">
    <source>
        <dbReference type="PROSITE" id="PS51704"/>
    </source>
</evidence>
<comment type="caution">
    <text evidence="3">The sequence shown here is derived from an EMBL/GenBank/DDBJ whole genome shotgun (WGS) entry which is preliminary data.</text>
</comment>
<name>A0A1W0W8U7_HYPEX</name>
<dbReference type="OrthoDB" id="1058301at2759"/>
<evidence type="ECO:0000256" key="1">
    <source>
        <dbReference type="ARBA" id="ARBA00022801"/>
    </source>
</evidence>
<dbReference type="EMBL" id="MTYJ01000165">
    <property type="protein sequence ID" value="OQV11631.1"/>
    <property type="molecule type" value="Genomic_DNA"/>
</dbReference>
<dbReference type="Pfam" id="PF00686">
    <property type="entry name" value="CBM_20"/>
    <property type="match status" value="1"/>
</dbReference>
<evidence type="ECO:0000313" key="4">
    <source>
        <dbReference type="Proteomes" id="UP000192578"/>
    </source>
</evidence>
<dbReference type="InterPro" id="IPR051578">
    <property type="entry name" value="GDPD"/>
</dbReference>
<dbReference type="InterPro" id="IPR030395">
    <property type="entry name" value="GP_PDE_dom"/>
</dbReference>
<dbReference type="Gene3D" id="2.60.40.10">
    <property type="entry name" value="Immunoglobulins"/>
    <property type="match status" value="1"/>
</dbReference>
<dbReference type="Proteomes" id="UP000192578">
    <property type="component" value="Unassembled WGS sequence"/>
</dbReference>
<dbReference type="Gene3D" id="3.20.20.190">
    <property type="entry name" value="Phosphatidylinositol (PI) phosphodiesterase"/>
    <property type="match status" value="1"/>
</dbReference>
<reference evidence="4" key="1">
    <citation type="submission" date="2017-01" db="EMBL/GenBank/DDBJ databases">
        <title>Comparative genomics of anhydrobiosis in the tardigrade Hypsibius dujardini.</title>
        <authorList>
            <person name="Yoshida Y."/>
            <person name="Koutsovoulos G."/>
            <person name="Laetsch D."/>
            <person name="Stevens L."/>
            <person name="Kumar S."/>
            <person name="Horikawa D."/>
            <person name="Ishino K."/>
            <person name="Komine S."/>
            <person name="Tomita M."/>
            <person name="Blaxter M."/>
            <person name="Arakawa K."/>
        </authorList>
    </citation>
    <scope>NUCLEOTIDE SEQUENCE [LARGE SCALE GENOMIC DNA]</scope>
    <source>
        <strain evidence="4">Z151</strain>
    </source>
</reference>
<organism evidence="3 4">
    <name type="scientific">Hypsibius exemplaris</name>
    <name type="common">Freshwater tardigrade</name>
    <dbReference type="NCBI Taxonomy" id="2072580"/>
    <lineage>
        <taxon>Eukaryota</taxon>
        <taxon>Metazoa</taxon>
        <taxon>Ecdysozoa</taxon>
        <taxon>Tardigrada</taxon>
        <taxon>Eutardigrada</taxon>
        <taxon>Parachela</taxon>
        <taxon>Hypsibioidea</taxon>
        <taxon>Hypsibiidae</taxon>
        <taxon>Hypsibius</taxon>
    </lineage>
</organism>
<evidence type="ECO:0000313" key="3">
    <source>
        <dbReference type="EMBL" id="OQV11631.1"/>
    </source>
</evidence>
<dbReference type="GO" id="GO:0046475">
    <property type="term" value="P:glycerophospholipid catabolic process"/>
    <property type="evidence" value="ECO:0007669"/>
    <property type="project" value="TreeGrafter"/>
</dbReference>
<dbReference type="PANTHER" id="PTHR22958">
    <property type="entry name" value="GLYCEROPHOSPHORYL DIESTER PHOSPHODIESTERASE"/>
    <property type="match status" value="1"/>
</dbReference>
<proteinExistence type="predicted"/>
<accession>A0A1W0W8U7</accession>
<sequence>MAQNKPKIEPYNARFWVNAPTRDDNVVFVTGNCYELGHWDPDHALALDKIINGEVVIPYREPLTGPYVASTGDPEVDRADLFGVISDEEVDQIPGYLTDHSSIQFTLDPGGIQWQAQNYHERKFRVRFEHAEPVRNNRRQRPEYKVARFFREGHTHEFMRQSKHGPLLDSQPMIYRCDMHVLEVCHVRIDFYEVGREKDPSIPPLYSAYSLIAGTLLKGNTGRVTVPIRMPARQQVLRVTDCGELTVDFTIAKAMPRCFKTARTTLYRPWRQSFHKSAPVLHIGHRGSGSSYTMCQNVCENTIESFNQAAEAGADYVEFDVMFDVDMTPIIYHDHTVLVKGKDELLTEIAVKDINHDMLCSDRVFHMSETDGVHRFPKTGPGAPFPTLEHALKVVDPDVGFNVEVKYPMLMADGTHELNPTAASSYREQYKTLRFPFWSKNHFVDGILYIVTNCAGNRPIIFSSFDLDICIMLRLKQLQYPVFLLTSNDEQKGLLYDDVRINYLKRALYSAAAYQLEGIVCQTAVMYQHSWFLPLTKKLKLKLILYGESNDSVEAVQDIRKVDLVNGIIYNGIHNLVSRTKDGWKPKVHSAVCPPQDFGFIIGYTGFVPGRLDLVGTDSAISGKRVVKNCILKK</sequence>
<feature type="domain" description="GP-PDE" evidence="2">
    <location>
        <begin position="280"/>
        <end position="580"/>
    </location>
</feature>
<dbReference type="GO" id="GO:2001070">
    <property type="term" value="F:starch binding"/>
    <property type="evidence" value="ECO:0007669"/>
    <property type="project" value="InterPro"/>
</dbReference>
<dbReference type="GO" id="GO:0008081">
    <property type="term" value="F:phosphoric diester hydrolase activity"/>
    <property type="evidence" value="ECO:0007669"/>
    <property type="project" value="InterPro"/>
</dbReference>
<dbReference type="InterPro" id="IPR017946">
    <property type="entry name" value="PLC-like_Pdiesterase_TIM-brl"/>
</dbReference>